<dbReference type="Proteomes" id="UP000285326">
    <property type="component" value="Unassembled WGS sequence"/>
</dbReference>
<feature type="region of interest" description="Disordered" evidence="1">
    <location>
        <begin position="40"/>
        <end position="62"/>
    </location>
</feature>
<evidence type="ECO:0000256" key="1">
    <source>
        <dbReference type="SAM" id="MobiDB-lite"/>
    </source>
</evidence>
<dbReference type="AlphaFoldDB" id="A0A420JAD2"/>
<protein>
    <submittedName>
        <fullName evidence="2">Uncharacterized protein</fullName>
    </submittedName>
</protein>
<sequence>MLSRHCMNVVENLTTKDDLSFIDFKQRLLDCDYESDNSALLSPEAPKMGKNKSKRNQMRNWRKTEKVHKTVTECSYC</sequence>
<evidence type="ECO:0000313" key="2">
    <source>
        <dbReference type="EMBL" id="RKF83692.1"/>
    </source>
</evidence>
<accession>A0A420JAD2</accession>
<evidence type="ECO:0000313" key="3">
    <source>
        <dbReference type="Proteomes" id="UP000285326"/>
    </source>
</evidence>
<name>A0A420JAD2_9PEZI</name>
<feature type="compositionally biased region" description="Basic residues" evidence="1">
    <location>
        <begin position="49"/>
        <end position="61"/>
    </location>
</feature>
<comment type="caution">
    <text evidence="2">The sequence shown here is derived from an EMBL/GenBank/DDBJ whole genome shotgun (WGS) entry which is preliminary data.</text>
</comment>
<proteinExistence type="predicted"/>
<gene>
    <name evidence="2" type="ORF">GcM1_155005</name>
</gene>
<organism evidence="2 3">
    <name type="scientific">Golovinomyces cichoracearum</name>
    <dbReference type="NCBI Taxonomy" id="62708"/>
    <lineage>
        <taxon>Eukaryota</taxon>
        <taxon>Fungi</taxon>
        <taxon>Dikarya</taxon>
        <taxon>Ascomycota</taxon>
        <taxon>Pezizomycotina</taxon>
        <taxon>Leotiomycetes</taxon>
        <taxon>Erysiphales</taxon>
        <taxon>Erysiphaceae</taxon>
        <taxon>Golovinomyces</taxon>
    </lineage>
</organism>
<dbReference type="EMBL" id="MCBS01015570">
    <property type="protein sequence ID" value="RKF83692.1"/>
    <property type="molecule type" value="Genomic_DNA"/>
</dbReference>
<reference evidence="2 3" key="1">
    <citation type="journal article" date="2018" name="BMC Genomics">
        <title>Comparative genome analyses reveal sequence features reflecting distinct modes of host-adaptation between dicot and monocot powdery mildew.</title>
        <authorList>
            <person name="Wu Y."/>
            <person name="Ma X."/>
            <person name="Pan Z."/>
            <person name="Kale S.D."/>
            <person name="Song Y."/>
            <person name="King H."/>
            <person name="Zhang Q."/>
            <person name="Presley C."/>
            <person name="Deng X."/>
            <person name="Wei C.I."/>
            <person name="Xiao S."/>
        </authorList>
    </citation>
    <scope>NUCLEOTIDE SEQUENCE [LARGE SCALE GENOMIC DNA]</scope>
    <source>
        <strain evidence="2">UMSG1</strain>
    </source>
</reference>